<dbReference type="Gene3D" id="3.20.20.70">
    <property type="entry name" value="Aldolase class I"/>
    <property type="match status" value="1"/>
</dbReference>
<feature type="active site" description="Proton donor" evidence="9">
    <location>
        <position position="130"/>
    </location>
</feature>
<dbReference type="InterPro" id="IPR023016">
    <property type="entry name" value="HisA/PriA"/>
</dbReference>
<dbReference type="AlphaFoldDB" id="A0A1B7Z8M6"/>
<evidence type="ECO:0000256" key="7">
    <source>
        <dbReference type="ARBA" id="ARBA00023102"/>
    </source>
</evidence>
<keyword evidence="7 9" id="KW-0368">Histidine biosynthesis</keyword>
<dbReference type="InterPro" id="IPR006062">
    <property type="entry name" value="His_biosynth"/>
</dbReference>
<keyword evidence="13" id="KW-1185">Reference proteome</keyword>
<dbReference type="OrthoDB" id="9807749at2"/>
<evidence type="ECO:0000256" key="11">
    <source>
        <dbReference type="RuleBase" id="RU003658"/>
    </source>
</evidence>
<evidence type="ECO:0000256" key="9">
    <source>
        <dbReference type="HAMAP-Rule" id="MF_01014"/>
    </source>
</evidence>
<keyword evidence="8 9" id="KW-0413">Isomerase</keyword>
<evidence type="ECO:0000256" key="3">
    <source>
        <dbReference type="ARBA" id="ARBA00005133"/>
    </source>
</evidence>
<dbReference type="STRING" id="1836467.BTR34_16955"/>
<evidence type="ECO:0000313" key="12">
    <source>
        <dbReference type="EMBL" id="OBR39081.1"/>
    </source>
</evidence>
<comment type="pathway">
    <text evidence="3 9 11">Amino-acid biosynthesis; L-histidine biosynthesis; L-histidine from 5-phospho-alpha-D-ribose 1-diphosphate: step 4/9.</text>
</comment>
<dbReference type="Proteomes" id="UP000092164">
    <property type="component" value="Unassembled WGS sequence"/>
</dbReference>
<dbReference type="KEGG" id="mart:BTR34_16955"/>
<name>A0A1B7Z8M6_9FLAO</name>
<dbReference type="GO" id="GO:0005737">
    <property type="term" value="C:cytoplasm"/>
    <property type="evidence" value="ECO:0007669"/>
    <property type="project" value="UniProtKB-SubCell"/>
</dbReference>
<keyword evidence="6 9" id="KW-0028">Amino-acid biosynthesis</keyword>
<dbReference type="CDD" id="cd04732">
    <property type="entry name" value="HisA"/>
    <property type="match status" value="1"/>
</dbReference>
<reference evidence="13" key="1">
    <citation type="submission" date="2016-06" db="EMBL/GenBank/DDBJ databases">
        <authorList>
            <person name="Zhan P."/>
        </authorList>
    </citation>
    <scope>NUCLEOTIDE SEQUENCE [LARGE SCALE GENOMIC DNA]</scope>
    <source>
        <strain evidence="13">T28</strain>
    </source>
</reference>
<comment type="similarity">
    <text evidence="4 9 10">Belongs to the HisA/HisF family.</text>
</comment>
<evidence type="ECO:0000256" key="10">
    <source>
        <dbReference type="RuleBase" id="RU003657"/>
    </source>
</evidence>
<dbReference type="EC" id="5.3.1.16" evidence="9 11"/>
<dbReference type="InterPro" id="IPR044524">
    <property type="entry name" value="Isoase_HisA-like"/>
</dbReference>
<keyword evidence="5 9" id="KW-0963">Cytoplasm</keyword>
<dbReference type="RefSeq" id="WP_068484903.1">
    <property type="nucleotide sequence ID" value="NZ_CP018760.1"/>
</dbReference>
<gene>
    <name evidence="9" type="primary">hisA</name>
    <name evidence="12" type="ORF">A9200_05320</name>
</gene>
<evidence type="ECO:0000313" key="13">
    <source>
        <dbReference type="Proteomes" id="UP000092164"/>
    </source>
</evidence>
<evidence type="ECO:0000256" key="6">
    <source>
        <dbReference type="ARBA" id="ARBA00022605"/>
    </source>
</evidence>
<accession>A0A1B7Z8M6</accession>
<dbReference type="EMBL" id="LZFP01000012">
    <property type="protein sequence ID" value="OBR39081.1"/>
    <property type="molecule type" value="Genomic_DNA"/>
</dbReference>
<dbReference type="InterPro" id="IPR013785">
    <property type="entry name" value="Aldolase_TIM"/>
</dbReference>
<evidence type="ECO:0000256" key="4">
    <source>
        <dbReference type="ARBA" id="ARBA00009667"/>
    </source>
</evidence>
<evidence type="ECO:0000256" key="1">
    <source>
        <dbReference type="ARBA" id="ARBA00000901"/>
    </source>
</evidence>
<proteinExistence type="inferred from homology"/>
<dbReference type="PANTHER" id="PTHR43090">
    <property type="entry name" value="1-(5-PHOSPHORIBOSYL)-5-[(5-PHOSPHORIBOSYLAMINO)METHYLIDENEAMINO] IMIDAZOLE-4-CARBOXAMIDE ISOMERASE"/>
    <property type="match status" value="1"/>
</dbReference>
<protein>
    <recommendedName>
        <fullName evidence="9 11">1-(5-phosphoribosyl)-5-[(5-phosphoribosylamino)methylideneamino] imidazole-4-carboxamide isomerase</fullName>
        <ecNumber evidence="9 11">5.3.1.16</ecNumber>
    </recommendedName>
    <alternativeName>
        <fullName evidence="9">Phosphoribosylformimino-5-aminoimidazole carboxamide ribotide isomerase</fullName>
    </alternativeName>
</protein>
<sequence>MRIIPAIDIIDGKCVRLSKGDYDTKKIYNENPLEVAKEFEAHGIQYLHLVDLDGAKSKHIVNHKVLEQIASQTNLKIDFGGGLKTDEDLRIAFESGAKQITGGSIAVKDPNTFLGWIEKHGSNKIILGADAMDEKVAVSGWLEESKEELIPFIQSYQKEGIQYVICTDISKDGMLEGPSFDLYKKIIAQTDVSLSAVKYQSVLQIKLVASGGISTFDELPKLAEMGCEGTIIGKAIYENRISLKQLESYILSNG</sequence>
<feature type="active site" description="Proton acceptor" evidence="9">
    <location>
        <position position="8"/>
    </location>
</feature>
<dbReference type="NCBIfam" id="TIGR00007">
    <property type="entry name" value="1-(5-phosphoribosyl)-5-[(5-phosphoribosylamino)methylideneamino]imidazole-4-carboxamide isomerase"/>
    <property type="match status" value="1"/>
</dbReference>
<dbReference type="InterPro" id="IPR006063">
    <property type="entry name" value="HisA_bact_arch"/>
</dbReference>
<evidence type="ECO:0000256" key="5">
    <source>
        <dbReference type="ARBA" id="ARBA00022490"/>
    </source>
</evidence>
<comment type="catalytic activity">
    <reaction evidence="1 9 11">
        <text>1-(5-phospho-beta-D-ribosyl)-5-[(5-phospho-beta-D-ribosylamino)methylideneamino]imidazole-4-carboxamide = 5-[(5-phospho-1-deoxy-D-ribulos-1-ylimino)methylamino]-1-(5-phospho-beta-D-ribosyl)imidazole-4-carboxamide</text>
        <dbReference type="Rhea" id="RHEA:15469"/>
        <dbReference type="ChEBI" id="CHEBI:58435"/>
        <dbReference type="ChEBI" id="CHEBI:58525"/>
        <dbReference type="EC" id="5.3.1.16"/>
    </reaction>
</comment>
<dbReference type="HAMAP" id="MF_01014">
    <property type="entry name" value="HisA"/>
    <property type="match status" value="1"/>
</dbReference>
<dbReference type="PANTHER" id="PTHR43090:SF2">
    <property type="entry name" value="1-(5-PHOSPHORIBOSYL)-5-[(5-PHOSPHORIBOSYLAMINO)METHYLIDENEAMINO] IMIDAZOLE-4-CARBOXAMIDE ISOMERASE"/>
    <property type="match status" value="1"/>
</dbReference>
<dbReference type="GO" id="GO:0003949">
    <property type="term" value="F:1-(5-phosphoribosyl)-5-[(5-phosphoribosylamino)methylideneamino]imidazole-4-carboxamide isomerase activity"/>
    <property type="evidence" value="ECO:0007669"/>
    <property type="project" value="UniProtKB-UniRule"/>
</dbReference>
<organism evidence="12 13">
    <name type="scientific">Maribacter hydrothermalis</name>
    <dbReference type="NCBI Taxonomy" id="1836467"/>
    <lineage>
        <taxon>Bacteria</taxon>
        <taxon>Pseudomonadati</taxon>
        <taxon>Bacteroidota</taxon>
        <taxon>Flavobacteriia</taxon>
        <taxon>Flavobacteriales</taxon>
        <taxon>Flavobacteriaceae</taxon>
        <taxon>Maribacter</taxon>
    </lineage>
</organism>
<dbReference type="SUPFAM" id="SSF51366">
    <property type="entry name" value="Ribulose-phoshate binding barrel"/>
    <property type="match status" value="1"/>
</dbReference>
<dbReference type="FunFam" id="3.20.20.70:FF:000009">
    <property type="entry name" value="1-(5-phosphoribosyl)-5-[(5-phosphoribosylamino)methylideneamino] imidazole-4-carboxamide isomerase"/>
    <property type="match status" value="1"/>
</dbReference>
<comment type="caution">
    <text evidence="12">The sequence shown here is derived from an EMBL/GenBank/DDBJ whole genome shotgun (WGS) entry which is preliminary data.</text>
</comment>
<dbReference type="Pfam" id="PF00977">
    <property type="entry name" value="His_biosynth"/>
    <property type="match status" value="1"/>
</dbReference>
<evidence type="ECO:0000256" key="8">
    <source>
        <dbReference type="ARBA" id="ARBA00023235"/>
    </source>
</evidence>
<dbReference type="GO" id="GO:0000105">
    <property type="term" value="P:L-histidine biosynthetic process"/>
    <property type="evidence" value="ECO:0007669"/>
    <property type="project" value="UniProtKB-UniRule"/>
</dbReference>
<dbReference type="GO" id="GO:0000162">
    <property type="term" value="P:L-tryptophan biosynthetic process"/>
    <property type="evidence" value="ECO:0007669"/>
    <property type="project" value="TreeGrafter"/>
</dbReference>
<evidence type="ECO:0000256" key="2">
    <source>
        <dbReference type="ARBA" id="ARBA00004496"/>
    </source>
</evidence>
<dbReference type="InterPro" id="IPR011060">
    <property type="entry name" value="RibuloseP-bd_barrel"/>
</dbReference>
<comment type="subcellular location">
    <subcellularLocation>
        <location evidence="2 9 11">Cytoplasm</location>
    </subcellularLocation>
</comment>
<dbReference type="UniPathway" id="UPA00031">
    <property type="reaction ID" value="UER00009"/>
</dbReference>